<comment type="similarity">
    <text evidence="1">Belongs to the peptidase C40 family.</text>
</comment>
<evidence type="ECO:0000256" key="1">
    <source>
        <dbReference type="ARBA" id="ARBA00007074"/>
    </source>
</evidence>
<dbReference type="InterPro" id="IPR038765">
    <property type="entry name" value="Papain-like_cys_pep_sf"/>
</dbReference>
<dbReference type="PROSITE" id="PS51935">
    <property type="entry name" value="NLPC_P60"/>
    <property type="match status" value="1"/>
</dbReference>
<dbReference type="OrthoDB" id="9813118at2"/>
<evidence type="ECO:0000256" key="2">
    <source>
        <dbReference type="ARBA" id="ARBA00022670"/>
    </source>
</evidence>
<dbReference type="Pfam" id="PF00877">
    <property type="entry name" value="NLPC_P60"/>
    <property type="match status" value="1"/>
</dbReference>
<keyword evidence="4" id="KW-0788">Thiol protease</keyword>
<reference evidence="7 8" key="1">
    <citation type="submission" date="2019-02" db="EMBL/GenBank/DDBJ databases">
        <title>Paenibacillus sp. nov., isolated from surface-sterilized tissue of Thalictrum simplex L.</title>
        <authorList>
            <person name="Tuo L."/>
        </authorList>
    </citation>
    <scope>NUCLEOTIDE SEQUENCE [LARGE SCALE GENOMIC DNA]</scope>
    <source>
        <strain evidence="7 8">N2SHLJ1</strain>
    </source>
</reference>
<evidence type="ECO:0000313" key="7">
    <source>
        <dbReference type="EMBL" id="TBL81265.1"/>
    </source>
</evidence>
<comment type="caution">
    <text evidence="7">The sequence shown here is derived from an EMBL/GenBank/DDBJ whole genome shotgun (WGS) entry which is preliminary data.</text>
</comment>
<keyword evidence="2" id="KW-0645">Protease</keyword>
<dbReference type="AlphaFoldDB" id="A0A4Q9DXZ3"/>
<proteinExistence type="inferred from homology"/>
<keyword evidence="3" id="KW-0378">Hydrolase</keyword>
<gene>
    <name evidence="7" type="ORF">EYB31_04025</name>
</gene>
<dbReference type="Proteomes" id="UP000293142">
    <property type="component" value="Unassembled WGS sequence"/>
</dbReference>
<evidence type="ECO:0000313" key="8">
    <source>
        <dbReference type="Proteomes" id="UP000293142"/>
    </source>
</evidence>
<name>A0A4Q9DXZ3_9BACL</name>
<dbReference type="GO" id="GO:0008234">
    <property type="term" value="F:cysteine-type peptidase activity"/>
    <property type="evidence" value="ECO:0007669"/>
    <property type="project" value="UniProtKB-KW"/>
</dbReference>
<dbReference type="Gene3D" id="3.90.1720.10">
    <property type="entry name" value="endopeptidase domain like (from Nostoc punctiforme)"/>
    <property type="match status" value="1"/>
</dbReference>
<dbReference type="InterPro" id="IPR000064">
    <property type="entry name" value="NLP_P60_dom"/>
</dbReference>
<sequence>MKRFKLVCFFALCIHLAGCSPIAGIQHADVYMEDRMIAQQIDVVPEGRSGKVWVPLSVISSCLGMSVYEKDNALLIGSTGPAYTLQPGQTAAFLGDKPVTVADAPKYIGNEVYVSDRTVTDLWTFPVHWDSQRKRIGIASADHKQLSSWLNAYNYTNSPTQLSHFQTGQYRAMTSAAKPNSAAIVAYAKTLQGAPYQFAADPEATSAAAAFDAPSFVRHVFGHFGITLPRRAISQAELGTTVADENLQPGDLMFFDMQKEPSGSRYVSHVAIYTGNNRFIHTYGADGVTVSELSGEWRSRYLFAKRWG</sequence>
<dbReference type="SUPFAM" id="SSF55383">
    <property type="entry name" value="Copper amine oxidase, domain N"/>
    <property type="match status" value="1"/>
</dbReference>
<feature type="domain" description="NlpC/P60" evidence="6">
    <location>
        <begin position="178"/>
        <end position="308"/>
    </location>
</feature>
<accession>A0A4Q9DXZ3</accession>
<dbReference type="InterPro" id="IPR012854">
    <property type="entry name" value="Cu_amine_oxidase-like_N"/>
</dbReference>
<keyword evidence="5" id="KW-0732">Signal</keyword>
<evidence type="ECO:0000256" key="5">
    <source>
        <dbReference type="SAM" id="SignalP"/>
    </source>
</evidence>
<evidence type="ECO:0000259" key="6">
    <source>
        <dbReference type="PROSITE" id="PS51935"/>
    </source>
</evidence>
<dbReference type="InterPro" id="IPR036582">
    <property type="entry name" value="Mao_N_sf"/>
</dbReference>
<evidence type="ECO:0000256" key="4">
    <source>
        <dbReference type="ARBA" id="ARBA00022807"/>
    </source>
</evidence>
<dbReference type="InterPro" id="IPR051202">
    <property type="entry name" value="Peptidase_C40"/>
</dbReference>
<protein>
    <recommendedName>
        <fullName evidence="6">NlpC/P60 domain-containing protein</fullName>
    </recommendedName>
</protein>
<dbReference type="PANTHER" id="PTHR47053:SF1">
    <property type="entry name" value="MUREIN DD-ENDOPEPTIDASE MEPH-RELATED"/>
    <property type="match status" value="1"/>
</dbReference>
<evidence type="ECO:0000256" key="3">
    <source>
        <dbReference type="ARBA" id="ARBA00022801"/>
    </source>
</evidence>
<dbReference type="PANTHER" id="PTHR47053">
    <property type="entry name" value="MUREIN DD-ENDOPEPTIDASE MEPH-RELATED"/>
    <property type="match status" value="1"/>
</dbReference>
<dbReference type="SUPFAM" id="SSF54001">
    <property type="entry name" value="Cysteine proteinases"/>
    <property type="match status" value="1"/>
</dbReference>
<feature type="signal peptide" evidence="5">
    <location>
        <begin position="1"/>
        <end position="28"/>
    </location>
</feature>
<dbReference type="GO" id="GO:0006508">
    <property type="term" value="P:proteolysis"/>
    <property type="evidence" value="ECO:0007669"/>
    <property type="project" value="UniProtKB-KW"/>
</dbReference>
<feature type="chain" id="PRO_5020343195" description="NlpC/P60 domain-containing protein" evidence="5">
    <location>
        <begin position="29"/>
        <end position="308"/>
    </location>
</feature>
<organism evidence="7 8">
    <name type="scientific">Paenibacillus thalictri</name>
    <dbReference type="NCBI Taxonomy" id="2527873"/>
    <lineage>
        <taxon>Bacteria</taxon>
        <taxon>Bacillati</taxon>
        <taxon>Bacillota</taxon>
        <taxon>Bacilli</taxon>
        <taxon>Bacillales</taxon>
        <taxon>Paenibacillaceae</taxon>
        <taxon>Paenibacillus</taxon>
    </lineage>
</organism>
<dbReference type="EMBL" id="SIRE01000003">
    <property type="protein sequence ID" value="TBL81265.1"/>
    <property type="molecule type" value="Genomic_DNA"/>
</dbReference>
<keyword evidence="8" id="KW-1185">Reference proteome</keyword>
<dbReference type="RefSeq" id="WP_131011977.1">
    <property type="nucleotide sequence ID" value="NZ_SIRE01000003.1"/>
</dbReference>
<dbReference type="Pfam" id="PF07833">
    <property type="entry name" value="Cu_amine_oxidN1"/>
    <property type="match status" value="1"/>
</dbReference>